<evidence type="ECO:0000256" key="3">
    <source>
        <dbReference type="ARBA" id="ARBA00022691"/>
    </source>
</evidence>
<reference evidence="10" key="2">
    <citation type="submission" date="2011-01" db="EMBL/GenBank/DDBJ databases">
        <title>The complete genome of Nitratifractor salsuginis DSM 16511.</title>
        <authorList>
            <consortium name="US DOE Joint Genome Institute (JGI-PGF)"/>
            <person name="Lucas S."/>
            <person name="Copeland A."/>
            <person name="Lapidus A."/>
            <person name="Bruce D."/>
            <person name="Goodwin L."/>
            <person name="Pitluck S."/>
            <person name="Kyrpides N."/>
            <person name="Mavromatis K."/>
            <person name="Ivanova N."/>
            <person name="Mikhailova N."/>
            <person name="Zeytun A."/>
            <person name="Detter J.C."/>
            <person name="Tapia R."/>
            <person name="Han C."/>
            <person name="Land M."/>
            <person name="Hauser L."/>
            <person name="Markowitz V."/>
            <person name="Cheng J.-F."/>
            <person name="Hugenholtz P."/>
            <person name="Woyke T."/>
            <person name="Wu D."/>
            <person name="Tindall B."/>
            <person name="Schuetze A."/>
            <person name="Brambilla E."/>
            <person name="Klenk H.-P."/>
            <person name="Eisen J.A."/>
        </authorList>
    </citation>
    <scope>NUCLEOTIDE SEQUENCE [LARGE SCALE GENOMIC DNA]</scope>
    <source>
        <strain evidence="10">DSM 16511 / JCM 12458 / E9I37-1</strain>
    </source>
</reference>
<evidence type="ECO:0000313" key="10">
    <source>
        <dbReference type="Proteomes" id="UP000008633"/>
    </source>
</evidence>
<dbReference type="Gene3D" id="3.40.50.150">
    <property type="entry name" value="Vaccinia Virus protein VP39"/>
    <property type="match status" value="1"/>
</dbReference>
<keyword evidence="2 6" id="KW-0808">Transferase</keyword>
<dbReference type="RefSeq" id="WP_013554124.1">
    <property type="nucleotide sequence ID" value="NC_014935.1"/>
</dbReference>
<dbReference type="HOGENOM" id="CLU_006958_0_3_7"/>
<evidence type="ECO:0000256" key="1">
    <source>
        <dbReference type="ARBA" id="ARBA00022603"/>
    </source>
</evidence>
<proteinExistence type="inferred from homology"/>
<dbReference type="GO" id="GO:0009307">
    <property type="term" value="P:DNA restriction-modification system"/>
    <property type="evidence" value="ECO:0007669"/>
    <property type="project" value="UniProtKB-KW"/>
</dbReference>
<dbReference type="Proteomes" id="UP000008633">
    <property type="component" value="Chromosome"/>
</dbReference>
<evidence type="ECO:0000313" key="9">
    <source>
        <dbReference type="EMBL" id="ADV46433.1"/>
    </source>
</evidence>
<evidence type="ECO:0000256" key="2">
    <source>
        <dbReference type="ARBA" id="ARBA00022679"/>
    </source>
</evidence>
<dbReference type="InterPro" id="IPR050750">
    <property type="entry name" value="C5-MTase"/>
</dbReference>
<dbReference type="STRING" id="749222.Nitsa_1180"/>
<evidence type="ECO:0000256" key="6">
    <source>
        <dbReference type="PROSITE-ProRule" id="PRU01016"/>
    </source>
</evidence>
<keyword evidence="3 6" id="KW-0949">S-adenosyl-L-methionine</keyword>
<accession>E6WY59</accession>
<dbReference type="AlphaFoldDB" id="E6WY59"/>
<dbReference type="PANTHER" id="PTHR46098">
    <property type="entry name" value="TRNA (CYTOSINE(38)-C(5))-METHYLTRANSFERASE"/>
    <property type="match status" value="1"/>
</dbReference>
<dbReference type="GO" id="GO:0032259">
    <property type="term" value="P:methylation"/>
    <property type="evidence" value="ECO:0007669"/>
    <property type="project" value="UniProtKB-KW"/>
</dbReference>
<comment type="similarity">
    <text evidence="6 7">Belongs to the class I-like SAM-binding methyltransferase superfamily. C5-methyltransferase family.</text>
</comment>
<evidence type="ECO:0000256" key="7">
    <source>
        <dbReference type="RuleBase" id="RU000416"/>
    </source>
</evidence>
<dbReference type="SUPFAM" id="SSF53335">
    <property type="entry name" value="S-adenosyl-L-methionine-dependent methyltransferases"/>
    <property type="match status" value="1"/>
</dbReference>
<feature type="active site" evidence="6">
    <location>
        <position position="74"/>
    </location>
</feature>
<dbReference type="eggNOG" id="COG0270">
    <property type="taxonomic scope" value="Bacteria"/>
</dbReference>
<name>E6WY59_NITSE</name>
<dbReference type="NCBIfam" id="TIGR00675">
    <property type="entry name" value="dcm"/>
    <property type="match status" value="1"/>
</dbReference>
<dbReference type="InterPro" id="IPR018117">
    <property type="entry name" value="C5_DNA_meth_AS"/>
</dbReference>
<evidence type="ECO:0000256" key="5">
    <source>
        <dbReference type="ARBA" id="ARBA00047422"/>
    </source>
</evidence>
<comment type="catalytic activity">
    <reaction evidence="5 8">
        <text>a 2'-deoxycytidine in DNA + S-adenosyl-L-methionine = a 5-methyl-2'-deoxycytidine in DNA + S-adenosyl-L-homocysteine + H(+)</text>
        <dbReference type="Rhea" id="RHEA:13681"/>
        <dbReference type="Rhea" id="RHEA-COMP:11369"/>
        <dbReference type="Rhea" id="RHEA-COMP:11370"/>
        <dbReference type="ChEBI" id="CHEBI:15378"/>
        <dbReference type="ChEBI" id="CHEBI:57856"/>
        <dbReference type="ChEBI" id="CHEBI:59789"/>
        <dbReference type="ChEBI" id="CHEBI:85452"/>
        <dbReference type="ChEBI" id="CHEBI:85454"/>
        <dbReference type="EC" id="2.1.1.37"/>
    </reaction>
</comment>
<dbReference type="PRINTS" id="PR00105">
    <property type="entry name" value="C5METTRFRASE"/>
</dbReference>
<evidence type="ECO:0000256" key="8">
    <source>
        <dbReference type="RuleBase" id="RU000417"/>
    </source>
</evidence>
<dbReference type="InterPro" id="IPR029063">
    <property type="entry name" value="SAM-dependent_MTases_sf"/>
</dbReference>
<dbReference type="Gene3D" id="3.90.120.10">
    <property type="entry name" value="DNA Methylase, subunit A, domain 2"/>
    <property type="match status" value="1"/>
</dbReference>
<dbReference type="GO" id="GO:0003886">
    <property type="term" value="F:DNA (cytosine-5-)-methyltransferase activity"/>
    <property type="evidence" value="ECO:0007669"/>
    <property type="project" value="UniProtKB-EC"/>
</dbReference>
<evidence type="ECO:0000256" key="4">
    <source>
        <dbReference type="ARBA" id="ARBA00022747"/>
    </source>
</evidence>
<protein>
    <recommendedName>
        <fullName evidence="8">Cytosine-specific methyltransferase</fullName>
        <ecNumber evidence="8">2.1.1.37</ecNumber>
    </recommendedName>
</protein>
<dbReference type="PROSITE" id="PS00094">
    <property type="entry name" value="C5_MTASE_1"/>
    <property type="match status" value="1"/>
</dbReference>
<dbReference type="OrthoDB" id="9813719at2"/>
<keyword evidence="1 6" id="KW-0489">Methyltransferase</keyword>
<dbReference type="KEGG" id="nsa:Nitsa_1180"/>
<dbReference type="Pfam" id="PF00145">
    <property type="entry name" value="DNA_methylase"/>
    <property type="match status" value="1"/>
</dbReference>
<reference evidence="9 10" key="1">
    <citation type="journal article" date="2011" name="Stand. Genomic Sci.">
        <title>Complete genome sequence of Nitratifractor salsuginis type strain (E9I37-1).</title>
        <authorList>
            <person name="Anderson I."/>
            <person name="Sikorski J."/>
            <person name="Zeytun A."/>
            <person name="Nolan M."/>
            <person name="Lapidus A."/>
            <person name="Lucas S."/>
            <person name="Hammon N."/>
            <person name="Deshpande S."/>
            <person name="Cheng J.F."/>
            <person name="Tapia R."/>
            <person name="Han C."/>
            <person name="Goodwin L."/>
            <person name="Pitluck S."/>
            <person name="Liolios K."/>
            <person name="Pagani I."/>
            <person name="Ivanova N."/>
            <person name="Huntemann M."/>
            <person name="Mavromatis K."/>
            <person name="Ovchinikova G."/>
            <person name="Pati A."/>
            <person name="Chen A."/>
            <person name="Palaniappan K."/>
            <person name="Land M."/>
            <person name="Hauser L."/>
            <person name="Brambilla E.M."/>
            <person name="Ngatchou-Djao O.D."/>
            <person name="Rohde M."/>
            <person name="Tindall B.J."/>
            <person name="Goker M."/>
            <person name="Detter J.C."/>
            <person name="Woyke T."/>
            <person name="Bristow J."/>
            <person name="Eisen J.A."/>
            <person name="Markowitz V."/>
            <person name="Hugenholtz P."/>
            <person name="Klenk H.P."/>
            <person name="Kyrpides N.C."/>
        </authorList>
    </citation>
    <scope>NUCLEOTIDE SEQUENCE [LARGE SCALE GENOMIC DNA]</scope>
    <source>
        <strain evidence="10">DSM 16511 / JCM 12458 / E9I37-1</strain>
    </source>
</reference>
<keyword evidence="10" id="KW-1185">Reference proteome</keyword>
<dbReference type="PROSITE" id="PS51679">
    <property type="entry name" value="SAM_MT_C5"/>
    <property type="match status" value="1"/>
</dbReference>
<dbReference type="REBASE" id="31710">
    <property type="entry name" value="M.NsaORF1180P"/>
</dbReference>
<dbReference type="InterPro" id="IPR001525">
    <property type="entry name" value="C5_MeTfrase"/>
</dbReference>
<keyword evidence="4" id="KW-0680">Restriction system</keyword>
<organism evidence="9 10">
    <name type="scientific">Nitratifractor salsuginis (strain DSM 16511 / JCM 12458 / E9I37-1)</name>
    <dbReference type="NCBI Taxonomy" id="749222"/>
    <lineage>
        <taxon>Bacteria</taxon>
        <taxon>Pseudomonadati</taxon>
        <taxon>Campylobacterota</taxon>
        <taxon>Epsilonproteobacteria</taxon>
        <taxon>Campylobacterales</taxon>
        <taxon>Sulfurovaceae</taxon>
        <taxon>Nitratifractor</taxon>
    </lineage>
</organism>
<gene>
    <name evidence="9" type="ordered locus">Nitsa_1180</name>
</gene>
<dbReference type="PANTHER" id="PTHR46098:SF1">
    <property type="entry name" value="TRNA (CYTOSINE(38)-C(5))-METHYLTRANSFERASE"/>
    <property type="match status" value="1"/>
</dbReference>
<sequence length="394" mass="44369">MKIATLFSGIGAPEMAARHIFPSHEIVFSCEIDKFARKSYAAIYGEEPLYHDVHNVPAIFYQGHIDLLVGGSPCQSFSVAGIRKGVNDPRGALIYQFYRVVDEARPKVFLFENVKGFRSIDKGQTREEFERAFRLLGYTVHSAVLNTKHYGLPQNRERYFLVGFKSKTAGERFRFPKKVPLKLILSDVLENKVDEKYYLTDKALEYMNRDTGDGRTNWDKGLHYDTAKKIGSAVPANMHKGLPYAVLLQRPRGKNAGGLKALDGVCPTLDSSYFEHNNHIVEPGEPMIERWANSKIGSVLDTIAPTIKANSMYSDIRNRPRIHKNGHIRKITPKECWRLQGFPDWAHDSAKDAGVSDTQRYKQAGNSMSVPVIEALFRSIAIATGIKSEEVAYA</sequence>
<dbReference type="EMBL" id="CP002452">
    <property type="protein sequence ID" value="ADV46433.1"/>
    <property type="molecule type" value="Genomic_DNA"/>
</dbReference>
<dbReference type="EC" id="2.1.1.37" evidence="8"/>